<evidence type="ECO:0000313" key="2">
    <source>
        <dbReference type="Proteomes" id="UP001226091"/>
    </source>
</evidence>
<sequence length="64" mass="7026">MELAIGLVIIIGIVSLISTLLIAGKGDKDYRNAVKRNTSNLTWIYVIVIFISLIAVGVYVSWFA</sequence>
<reference evidence="2" key="1">
    <citation type="journal article" date="2025" name="Aquaculture">
        <title>Assessment of the bioflocculant production and safety properties of Metabacillus hrfriensis sp. nov. based on phenotypic and whole-genome sequencing analysis.</title>
        <authorList>
            <person name="Zhang R."/>
            <person name="Zhao Z."/>
            <person name="Luo L."/>
            <person name="Wang S."/>
            <person name="Guo K."/>
            <person name="Xu W."/>
        </authorList>
    </citation>
    <scope>NUCLEOTIDE SEQUENCE [LARGE SCALE GENOMIC DNA]</scope>
    <source>
        <strain evidence="2">CT-WN-B3</strain>
    </source>
</reference>
<accession>A0ACD4RFM7</accession>
<protein>
    <submittedName>
        <fullName evidence="1">Uncharacterized protein</fullName>
    </submittedName>
</protein>
<organism evidence="1 2">
    <name type="scientific">Metabacillus hrfriensis</name>
    <dbReference type="NCBI Taxonomy" id="3048891"/>
    <lineage>
        <taxon>Bacteria</taxon>
        <taxon>Bacillati</taxon>
        <taxon>Bacillota</taxon>
        <taxon>Bacilli</taxon>
        <taxon>Bacillales</taxon>
        <taxon>Bacillaceae</taxon>
        <taxon>Metabacillus</taxon>
    </lineage>
</organism>
<name>A0ACD4RFM7_9BACI</name>
<dbReference type="Proteomes" id="UP001226091">
    <property type="component" value="Chromosome"/>
</dbReference>
<proteinExistence type="predicted"/>
<dbReference type="EMBL" id="CP126116">
    <property type="protein sequence ID" value="WHZ58952.1"/>
    <property type="molecule type" value="Genomic_DNA"/>
</dbReference>
<gene>
    <name evidence="1" type="ORF">QLQ22_06330</name>
</gene>
<evidence type="ECO:0000313" key="1">
    <source>
        <dbReference type="EMBL" id="WHZ58952.1"/>
    </source>
</evidence>
<keyword evidence="2" id="KW-1185">Reference proteome</keyword>